<proteinExistence type="predicted"/>
<dbReference type="InterPro" id="IPR019546">
    <property type="entry name" value="TAT_signal_bac_arc"/>
</dbReference>
<dbReference type="PROSITE" id="PS51318">
    <property type="entry name" value="TAT"/>
    <property type="match status" value="1"/>
</dbReference>
<dbReference type="AlphaFoldDB" id="A0A650EJS6"/>
<dbReference type="NCBIfam" id="TIGR01409">
    <property type="entry name" value="TAT_signal_seq"/>
    <property type="match status" value="1"/>
</dbReference>
<gene>
    <name evidence="2" type="ORF">Helico4rc_0890</name>
</gene>
<organism evidence="2">
    <name type="scientific">uncultured Helicobacter sp</name>
    <dbReference type="NCBI Taxonomy" id="175537"/>
    <lineage>
        <taxon>Bacteria</taxon>
        <taxon>Pseudomonadati</taxon>
        <taxon>Campylobacterota</taxon>
        <taxon>Epsilonproteobacteria</taxon>
        <taxon>Campylobacterales</taxon>
        <taxon>Helicobacteraceae</taxon>
        <taxon>Helicobacter</taxon>
        <taxon>environmental samples</taxon>
    </lineage>
</organism>
<keyword evidence="1" id="KW-0500">Molybdenum</keyword>
<accession>A0A650EJS6</accession>
<sequence>MSEVQKQQNHSRRAFLKTAGIGGAVVAVGSLTLNGCSGEHTQKEVIKGKSKKQEVLYRSDTKYWQEYFEVAK</sequence>
<dbReference type="InterPro" id="IPR006311">
    <property type="entry name" value="TAT_signal"/>
</dbReference>
<evidence type="ECO:0000313" key="2">
    <source>
        <dbReference type="EMBL" id="QGT49969.1"/>
    </source>
</evidence>
<protein>
    <recommendedName>
        <fullName evidence="3">Tat pathway signal protein</fullName>
    </recommendedName>
</protein>
<name>A0A650EJS6_9HELI</name>
<dbReference type="EMBL" id="MN577567">
    <property type="protein sequence ID" value="QGT49969.1"/>
    <property type="molecule type" value="Genomic_DNA"/>
</dbReference>
<evidence type="ECO:0000256" key="1">
    <source>
        <dbReference type="ARBA" id="ARBA00022505"/>
    </source>
</evidence>
<reference evidence="2" key="1">
    <citation type="journal article" date="2020" name="J. ISSAAS">
        <title>Lactobacilli and other gastrointestinal microbiota of Peromyscus leucopus, reservoir host for agents of Lyme disease and other zoonoses in North America.</title>
        <authorList>
            <person name="Milovic A."/>
            <person name="Bassam K."/>
            <person name="Shao H."/>
            <person name="Chatzistamou I."/>
            <person name="Tufts D.M."/>
            <person name="Diuk-Wasser M."/>
            <person name="Barbour A.G."/>
        </authorList>
    </citation>
    <scope>NUCLEOTIDE SEQUENCE</scope>
    <source>
        <strain evidence="2">LL4</strain>
    </source>
</reference>
<evidence type="ECO:0008006" key="3">
    <source>
        <dbReference type="Google" id="ProtNLM"/>
    </source>
</evidence>